<accession>A0A9X3NAR4</accession>
<evidence type="ECO:0008006" key="4">
    <source>
        <dbReference type="Google" id="ProtNLM"/>
    </source>
</evidence>
<gene>
    <name evidence="2" type="ORF">OJ997_15165</name>
</gene>
<keyword evidence="1" id="KW-0812">Transmembrane</keyword>
<feature type="transmembrane region" description="Helical" evidence="1">
    <location>
        <begin position="41"/>
        <end position="68"/>
    </location>
</feature>
<comment type="caution">
    <text evidence="2">The sequence shown here is derived from an EMBL/GenBank/DDBJ whole genome shotgun (WGS) entry which is preliminary data.</text>
</comment>
<evidence type="ECO:0000313" key="2">
    <source>
        <dbReference type="EMBL" id="MDA0181644.1"/>
    </source>
</evidence>
<dbReference type="AlphaFoldDB" id="A0A9X3NAR4"/>
<dbReference type="RefSeq" id="WP_270025993.1">
    <property type="nucleotide sequence ID" value="NZ_JAPDDP010000024.1"/>
</dbReference>
<evidence type="ECO:0000256" key="1">
    <source>
        <dbReference type="SAM" id="Phobius"/>
    </source>
</evidence>
<feature type="transmembrane region" description="Helical" evidence="1">
    <location>
        <begin position="7"/>
        <end position="29"/>
    </location>
</feature>
<reference evidence="2" key="1">
    <citation type="submission" date="2022-10" db="EMBL/GenBank/DDBJ databases">
        <title>The WGS of Solirubrobacter phytolaccae KCTC 29190.</title>
        <authorList>
            <person name="Jiang Z."/>
        </authorList>
    </citation>
    <scope>NUCLEOTIDE SEQUENCE</scope>
    <source>
        <strain evidence="2">KCTC 29190</strain>
    </source>
</reference>
<organism evidence="2 3">
    <name type="scientific">Solirubrobacter phytolaccae</name>
    <dbReference type="NCBI Taxonomy" id="1404360"/>
    <lineage>
        <taxon>Bacteria</taxon>
        <taxon>Bacillati</taxon>
        <taxon>Actinomycetota</taxon>
        <taxon>Thermoleophilia</taxon>
        <taxon>Solirubrobacterales</taxon>
        <taxon>Solirubrobacteraceae</taxon>
        <taxon>Solirubrobacter</taxon>
    </lineage>
</organism>
<dbReference type="Proteomes" id="UP001147653">
    <property type="component" value="Unassembled WGS sequence"/>
</dbReference>
<sequence length="115" mass="13012">MRRAFMLFGAFWPPIYMVFFIALIVEATIRGGGDPDNDLLIPFGVLIGLHLATMLLMLGAAVAYVLHAWRNPRVPQDQRVLWLVVILLGAPIAIPIYWWIYLRPGSENRRTPVLG</sequence>
<keyword evidence="3" id="KW-1185">Reference proteome</keyword>
<feature type="transmembrane region" description="Helical" evidence="1">
    <location>
        <begin position="80"/>
        <end position="100"/>
    </location>
</feature>
<protein>
    <recommendedName>
        <fullName evidence="4">Cardiolipin synthase N-terminal domain-containing protein</fullName>
    </recommendedName>
</protein>
<keyword evidence="1" id="KW-1133">Transmembrane helix</keyword>
<evidence type="ECO:0000313" key="3">
    <source>
        <dbReference type="Proteomes" id="UP001147653"/>
    </source>
</evidence>
<keyword evidence="1" id="KW-0472">Membrane</keyword>
<name>A0A9X3NAR4_9ACTN</name>
<dbReference type="EMBL" id="JAPDDP010000024">
    <property type="protein sequence ID" value="MDA0181644.1"/>
    <property type="molecule type" value="Genomic_DNA"/>
</dbReference>
<proteinExistence type="predicted"/>